<sequence>MLPGRLRGRPPNCGGVIPLPDPYLPGVETPGGTPGPPVATAQVKLACRSGRALAPQVPGSAGPRPGPVGKPRRGEAGGHKGGTGTPVAQPFL</sequence>
<protein>
    <submittedName>
        <fullName evidence="2">Uncharacterized protein</fullName>
    </submittedName>
</protein>
<dbReference type="Proteomes" id="UP000645217">
    <property type="component" value="Unassembled WGS sequence"/>
</dbReference>
<comment type="caution">
    <text evidence="2">The sequence shown here is derived from an EMBL/GenBank/DDBJ whole genome shotgun (WGS) entry which is preliminary data.</text>
</comment>
<organism evidence="2 3">
    <name type="scientific">Sphaerisporangium melleum</name>
    <dbReference type="NCBI Taxonomy" id="321316"/>
    <lineage>
        <taxon>Bacteria</taxon>
        <taxon>Bacillati</taxon>
        <taxon>Actinomycetota</taxon>
        <taxon>Actinomycetes</taxon>
        <taxon>Streptosporangiales</taxon>
        <taxon>Streptosporangiaceae</taxon>
        <taxon>Sphaerisporangium</taxon>
    </lineage>
</organism>
<feature type="region of interest" description="Disordered" evidence="1">
    <location>
        <begin position="52"/>
        <end position="92"/>
    </location>
</feature>
<accession>A0A917VV91</accession>
<evidence type="ECO:0000313" key="3">
    <source>
        <dbReference type="Proteomes" id="UP000645217"/>
    </source>
</evidence>
<reference evidence="2" key="2">
    <citation type="submission" date="2020-09" db="EMBL/GenBank/DDBJ databases">
        <authorList>
            <person name="Sun Q."/>
            <person name="Ohkuma M."/>
        </authorList>
    </citation>
    <scope>NUCLEOTIDE SEQUENCE</scope>
    <source>
        <strain evidence="2">JCM 13064</strain>
    </source>
</reference>
<evidence type="ECO:0000313" key="2">
    <source>
        <dbReference type="EMBL" id="GGL17874.1"/>
    </source>
</evidence>
<keyword evidence="3" id="KW-1185">Reference proteome</keyword>
<reference evidence="2" key="1">
    <citation type="journal article" date="2014" name="Int. J. Syst. Evol. Microbiol.">
        <title>Complete genome sequence of Corynebacterium casei LMG S-19264T (=DSM 44701T), isolated from a smear-ripened cheese.</title>
        <authorList>
            <consortium name="US DOE Joint Genome Institute (JGI-PGF)"/>
            <person name="Walter F."/>
            <person name="Albersmeier A."/>
            <person name="Kalinowski J."/>
            <person name="Ruckert C."/>
        </authorList>
    </citation>
    <scope>NUCLEOTIDE SEQUENCE</scope>
    <source>
        <strain evidence="2">JCM 13064</strain>
    </source>
</reference>
<evidence type="ECO:0000256" key="1">
    <source>
        <dbReference type="SAM" id="MobiDB-lite"/>
    </source>
</evidence>
<gene>
    <name evidence="2" type="ORF">GCM10007964_69830</name>
</gene>
<dbReference type="EMBL" id="BMNT01000058">
    <property type="protein sequence ID" value="GGL17874.1"/>
    <property type="molecule type" value="Genomic_DNA"/>
</dbReference>
<name>A0A917VV91_9ACTN</name>
<dbReference type="AlphaFoldDB" id="A0A917VV91"/>
<proteinExistence type="predicted"/>